<gene>
    <name evidence="2" type="ORF">GTA08_BOTSDO08640</name>
</gene>
<sequence length="122" mass="13235">MVLVSVAAVAALLSTTAYAWTGHAAKECRKITPKSRSSEDRSYMRDPNTGNCFVSLDVCMDYYHPSPSEMYILLTNKGHNAFVCLSDDNNWQSCVQTSAGVPCNAGVPISGARIYASLHLTL</sequence>
<protein>
    <recommendedName>
        <fullName evidence="4">Secreted protein</fullName>
    </recommendedName>
</protein>
<reference evidence="2" key="1">
    <citation type="submission" date="2020-04" db="EMBL/GenBank/DDBJ databases">
        <title>Genome Assembly and Annotation of Botryosphaeria dothidea sdau 11-99, a Latent Pathogen of Apple Fruit Ring Rot in China.</title>
        <authorList>
            <person name="Yu C."/>
            <person name="Diao Y."/>
            <person name="Lu Q."/>
            <person name="Zhao J."/>
            <person name="Cui S."/>
            <person name="Peng C."/>
            <person name="He B."/>
            <person name="Liu H."/>
        </authorList>
    </citation>
    <scope>NUCLEOTIDE SEQUENCE [LARGE SCALE GENOMIC DNA]</scope>
    <source>
        <strain evidence="2">Sdau11-99</strain>
    </source>
</reference>
<evidence type="ECO:0000313" key="3">
    <source>
        <dbReference type="Proteomes" id="UP000572817"/>
    </source>
</evidence>
<proteinExistence type="predicted"/>
<feature type="chain" id="PRO_5034039329" description="Secreted protein" evidence="1">
    <location>
        <begin position="20"/>
        <end position="122"/>
    </location>
</feature>
<dbReference type="EMBL" id="WWBZ02000062">
    <property type="protein sequence ID" value="KAF4303020.1"/>
    <property type="molecule type" value="Genomic_DNA"/>
</dbReference>
<dbReference type="AlphaFoldDB" id="A0A8H4IKC7"/>
<evidence type="ECO:0000313" key="2">
    <source>
        <dbReference type="EMBL" id="KAF4303020.1"/>
    </source>
</evidence>
<dbReference type="Proteomes" id="UP000572817">
    <property type="component" value="Unassembled WGS sequence"/>
</dbReference>
<evidence type="ECO:0000256" key="1">
    <source>
        <dbReference type="SAM" id="SignalP"/>
    </source>
</evidence>
<dbReference type="OrthoDB" id="3916979at2759"/>
<organism evidence="2 3">
    <name type="scientific">Botryosphaeria dothidea</name>
    <dbReference type="NCBI Taxonomy" id="55169"/>
    <lineage>
        <taxon>Eukaryota</taxon>
        <taxon>Fungi</taxon>
        <taxon>Dikarya</taxon>
        <taxon>Ascomycota</taxon>
        <taxon>Pezizomycotina</taxon>
        <taxon>Dothideomycetes</taxon>
        <taxon>Dothideomycetes incertae sedis</taxon>
        <taxon>Botryosphaeriales</taxon>
        <taxon>Botryosphaeriaceae</taxon>
        <taxon>Botryosphaeria</taxon>
    </lineage>
</organism>
<keyword evidence="1" id="KW-0732">Signal</keyword>
<evidence type="ECO:0008006" key="4">
    <source>
        <dbReference type="Google" id="ProtNLM"/>
    </source>
</evidence>
<name>A0A8H4IKC7_9PEZI</name>
<keyword evidence="3" id="KW-1185">Reference proteome</keyword>
<comment type="caution">
    <text evidence="2">The sequence shown here is derived from an EMBL/GenBank/DDBJ whole genome shotgun (WGS) entry which is preliminary data.</text>
</comment>
<accession>A0A8H4IKC7</accession>
<feature type="signal peptide" evidence="1">
    <location>
        <begin position="1"/>
        <end position="19"/>
    </location>
</feature>